<organism evidence="2 3">
    <name type="scientific">Ectocarpus siliculosus</name>
    <name type="common">Brown alga</name>
    <name type="synonym">Conferva siliculosa</name>
    <dbReference type="NCBI Taxonomy" id="2880"/>
    <lineage>
        <taxon>Eukaryota</taxon>
        <taxon>Sar</taxon>
        <taxon>Stramenopiles</taxon>
        <taxon>Ochrophyta</taxon>
        <taxon>PX clade</taxon>
        <taxon>Phaeophyceae</taxon>
        <taxon>Ectocarpales</taxon>
        <taxon>Ectocarpaceae</taxon>
        <taxon>Ectocarpus</taxon>
    </lineage>
</organism>
<dbReference type="EMBL" id="FN648429">
    <property type="protein sequence ID" value="CBJ31374.1"/>
    <property type="molecule type" value="Genomic_DNA"/>
</dbReference>
<keyword evidence="3" id="KW-1185">Reference proteome</keyword>
<dbReference type="AlphaFoldDB" id="D7FTA8"/>
<dbReference type="Pfam" id="PF05725">
    <property type="entry name" value="FNIP"/>
    <property type="match status" value="1"/>
</dbReference>
<reference evidence="2 3" key="1">
    <citation type="journal article" date="2010" name="Nature">
        <title>The Ectocarpus genome and the independent evolution of multicellularity in brown algae.</title>
        <authorList>
            <person name="Cock J.M."/>
            <person name="Sterck L."/>
            <person name="Rouze P."/>
            <person name="Scornet D."/>
            <person name="Allen A.E."/>
            <person name="Amoutzias G."/>
            <person name="Anthouard V."/>
            <person name="Artiguenave F."/>
            <person name="Aury J.M."/>
            <person name="Badger J.H."/>
            <person name="Beszteri B."/>
            <person name="Billiau K."/>
            <person name="Bonnet E."/>
            <person name="Bothwell J.H."/>
            <person name="Bowler C."/>
            <person name="Boyen C."/>
            <person name="Brownlee C."/>
            <person name="Carrano C.J."/>
            <person name="Charrier B."/>
            <person name="Cho G.Y."/>
            <person name="Coelho S.M."/>
            <person name="Collen J."/>
            <person name="Corre E."/>
            <person name="Da Silva C."/>
            <person name="Delage L."/>
            <person name="Delaroque N."/>
            <person name="Dittami S.M."/>
            <person name="Doulbeau S."/>
            <person name="Elias M."/>
            <person name="Farnham G."/>
            <person name="Gachon C.M."/>
            <person name="Gschloessl B."/>
            <person name="Heesch S."/>
            <person name="Jabbari K."/>
            <person name="Jubin C."/>
            <person name="Kawai H."/>
            <person name="Kimura K."/>
            <person name="Kloareg B."/>
            <person name="Kupper F.C."/>
            <person name="Lang D."/>
            <person name="Le Bail A."/>
            <person name="Leblanc C."/>
            <person name="Lerouge P."/>
            <person name="Lohr M."/>
            <person name="Lopez P.J."/>
            <person name="Martens C."/>
            <person name="Maumus F."/>
            <person name="Michel G."/>
            <person name="Miranda-Saavedra D."/>
            <person name="Morales J."/>
            <person name="Moreau H."/>
            <person name="Motomura T."/>
            <person name="Nagasato C."/>
            <person name="Napoli C.A."/>
            <person name="Nelson D.R."/>
            <person name="Nyvall-Collen P."/>
            <person name="Peters A.F."/>
            <person name="Pommier C."/>
            <person name="Potin P."/>
            <person name="Poulain J."/>
            <person name="Quesneville H."/>
            <person name="Read B."/>
            <person name="Rensing S.A."/>
            <person name="Ritter A."/>
            <person name="Rousvoal S."/>
            <person name="Samanta M."/>
            <person name="Samson G."/>
            <person name="Schroeder D.C."/>
            <person name="Segurens B."/>
            <person name="Strittmatter M."/>
            <person name="Tonon T."/>
            <person name="Tregear J.W."/>
            <person name="Valentin K."/>
            <person name="von Dassow P."/>
            <person name="Yamagishi T."/>
            <person name="Van de Peer Y."/>
            <person name="Wincker P."/>
        </authorList>
    </citation>
    <scope>NUCLEOTIDE SEQUENCE [LARGE SCALE GENOMIC DNA]</scope>
    <source>
        <strain evidence="3">Ec32 / CCAP1310/4</strain>
    </source>
</reference>
<evidence type="ECO:0000313" key="2">
    <source>
        <dbReference type="EMBL" id="CBJ31374.1"/>
    </source>
</evidence>
<proteinExistence type="predicted"/>
<feature type="region of interest" description="Disordered" evidence="1">
    <location>
        <begin position="59"/>
        <end position="82"/>
    </location>
</feature>
<accession>D7FTA8</accession>
<name>D7FTA8_ECTSI</name>
<gene>
    <name evidence="2" type="ORF">Esi_0248_0019</name>
</gene>
<dbReference type="Proteomes" id="UP000002630">
    <property type="component" value="Linkage Group LG30"/>
</dbReference>
<sequence>MEGDAGSGSARPDAWGSAVASGDATGLAELVLLWCGVLPHPALSILRRCVAVLEKEVALSAPTSSPLPSPQTSRGRNFNQPIKDVRWPDSLQTLSFGEFFNQPIKQVSWPASLRELTVGRNFNQNTAGARWPPGLVRRGAL</sequence>
<dbReference type="EMBL" id="FN649755">
    <property type="protein sequence ID" value="CBJ31374.1"/>
    <property type="molecule type" value="Genomic_DNA"/>
</dbReference>
<protein>
    <submittedName>
        <fullName evidence="2">Uncharacterized protein</fullName>
    </submittedName>
</protein>
<evidence type="ECO:0000256" key="1">
    <source>
        <dbReference type="SAM" id="MobiDB-lite"/>
    </source>
</evidence>
<feature type="compositionally biased region" description="Low complexity" evidence="1">
    <location>
        <begin position="59"/>
        <end position="73"/>
    </location>
</feature>
<evidence type="ECO:0000313" key="3">
    <source>
        <dbReference type="Proteomes" id="UP000002630"/>
    </source>
</evidence>
<dbReference type="InterPro" id="IPR008615">
    <property type="entry name" value="FNIP"/>
</dbReference>
<dbReference type="InParanoid" id="D7FTA8"/>
<dbReference type="OrthoDB" id="10654237at2759"/>